<feature type="compositionally biased region" description="Polar residues" evidence="1">
    <location>
        <begin position="42"/>
        <end position="57"/>
    </location>
</feature>
<accession>A0A430FL31</accession>
<organism evidence="2 3">
    <name type="scientific">Bifidobacterium goeldii</name>
    <dbReference type="NCBI Taxonomy" id="2306975"/>
    <lineage>
        <taxon>Bacteria</taxon>
        <taxon>Bacillati</taxon>
        <taxon>Actinomycetota</taxon>
        <taxon>Actinomycetes</taxon>
        <taxon>Bifidobacteriales</taxon>
        <taxon>Bifidobacteriaceae</taxon>
        <taxon>Bifidobacterium</taxon>
    </lineage>
</organism>
<dbReference type="EMBL" id="QXGL01000002">
    <property type="protein sequence ID" value="RSX53615.1"/>
    <property type="molecule type" value="Genomic_DNA"/>
</dbReference>
<sequence>MCAYPVHLNVSVHIRSMESLKTGLHRPDMHTPKINGPDMHTKQQLSTHNNNRIRMSP</sequence>
<reference evidence="2 3" key="1">
    <citation type="submission" date="2018-09" db="EMBL/GenBank/DDBJ databases">
        <title>Characterization of the phylogenetic diversity of five novel species belonging to the genus Bifidobacterium.</title>
        <authorList>
            <person name="Lugli G.A."/>
            <person name="Duranti S."/>
            <person name="Milani C."/>
        </authorList>
    </citation>
    <scope>NUCLEOTIDE SEQUENCE [LARGE SCALE GENOMIC DNA]</scope>
    <source>
        <strain evidence="2 3">2034B</strain>
    </source>
</reference>
<dbReference type="Proteomes" id="UP000287533">
    <property type="component" value="Unassembled WGS sequence"/>
</dbReference>
<dbReference type="AlphaFoldDB" id="A0A430FL31"/>
<evidence type="ECO:0000313" key="3">
    <source>
        <dbReference type="Proteomes" id="UP000287533"/>
    </source>
</evidence>
<feature type="region of interest" description="Disordered" evidence="1">
    <location>
        <begin position="22"/>
        <end position="57"/>
    </location>
</feature>
<name>A0A430FL31_9BIFI</name>
<comment type="caution">
    <text evidence="2">The sequence shown here is derived from an EMBL/GenBank/DDBJ whole genome shotgun (WGS) entry which is preliminary data.</text>
</comment>
<protein>
    <submittedName>
        <fullName evidence="2">Uncharacterized protein</fullName>
    </submittedName>
</protein>
<evidence type="ECO:0000256" key="1">
    <source>
        <dbReference type="SAM" id="MobiDB-lite"/>
    </source>
</evidence>
<evidence type="ECO:0000313" key="2">
    <source>
        <dbReference type="EMBL" id="RSX53615.1"/>
    </source>
</evidence>
<keyword evidence="3" id="KW-1185">Reference proteome</keyword>
<gene>
    <name evidence="2" type="ORF">D2E25_0938</name>
</gene>
<proteinExistence type="predicted"/>